<evidence type="ECO:0000256" key="1">
    <source>
        <dbReference type="SAM" id="Phobius"/>
    </source>
</evidence>
<keyword evidence="1" id="KW-1133">Transmembrane helix</keyword>
<feature type="transmembrane region" description="Helical" evidence="1">
    <location>
        <begin position="6"/>
        <end position="26"/>
    </location>
</feature>
<proteinExistence type="predicted"/>
<keyword evidence="4" id="KW-1185">Reference proteome</keyword>
<keyword evidence="1" id="KW-0812">Transmembrane</keyword>
<reference evidence="4" key="1">
    <citation type="journal article" date="2013" name="Stand. Genomic Sci.">
        <title>Complete genome sequence of Desulfocapsa sulfexigens, a marine deltaproteobacterium specialized in disproportionating inorganic sulfur compounds.</title>
        <authorList>
            <person name="Finster K.W."/>
            <person name="Kjeldsen K.U."/>
            <person name="Kube M."/>
            <person name="Reinhardt R."/>
            <person name="Mussmann M."/>
            <person name="Amann R."/>
            <person name="Schreiber L."/>
        </authorList>
    </citation>
    <scope>NUCLEOTIDE SEQUENCE [LARGE SCALE GENOMIC DNA]</scope>
    <source>
        <strain evidence="4">DSM 10523 / SB164P1</strain>
    </source>
</reference>
<dbReference type="HOGENOM" id="CLU_086327_1_0_7"/>
<evidence type="ECO:0000313" key="4">
    <source>
        <dbReference type="Proteomes" id="UP000011721"/>
    </source>
</evidence>
<sequence length="223" mass="25231">MKDGALYQLSLRVLPFVFVWLTRIWFSTCRITTHGQHYRDQIDASGKPAIASFWHYTILFIFYYMRKDSGVAMVSASKDGEYISRVANKLGYSTVRGSRKKGGLQAIKSLVRHMRAGQNAAIVADGSQGPARVVQAGCIVLASRAGVPVLPMLWSCNRYKRFGSWDGTVLPLPFSKIDFFYGEPLYVAPKIKSEDVEDYRLILENRLSDLYDEAWALHGKKEH</sequence>
<feature type="transmembrane region" description="Helical" evidence="1">
    <location>
        <begin position="47"/>
        <end position="65"/>
    </location>
</feature>
<dbReference type="KEGG" id="dsf:UWK_02638"/>
<dbReference type="AlphaFoldDB" id="M1NHV0"/>
<dbReference type="EMBL" id="CP003985">
    <property type="protein sequence ID" value="AGF79174.1"/>
    <property type="molecule type" value="Genomic_DNA"/>
</dbReference>
<keyword evidence="1" id="KW-0472">Membrane</keyword>
<organism evidence="3 4">
    <name type="scientific">Desulfocapsa sulfexigens (strain DSM 10523 / SB164P1)</name>
    <dbReference type="NCBI Taxonomy" id="1167006"/>
    <lineage>
        <taxon>Bacteria</taxon>
        <taxon>Pseudomonadati</taxon>
        <taxon>Thermodesulfobacteriota</taxon>
        <taxon>Desulfobulbia</taxon>
        <taxon>Desulfobulbales</taxon>
        <taxon>Desulfocapsaceae</taxon>
        <taxon>Desulfocapsa</taxon>
    </lineage>
</organism>
<protein>
    <recommendedName>
        <fullName evidence="2">DUF374 domain-containing protein</fullName>
    </recommendedName>
</protein>
<dbReference type="PATRIC" id="fig|1167006.5.peg.2857"/>
<dbReference type="STRING" id="1167006.UWK_02638"/>
<dbReference type="InterPro" id="IPR007172">
    <property type="entry name" value="DUF374"/>
</dbReference>
<dbReference type="Pfam" id="PF04028">
    <property type="entry name" value="DUF374"/>
    <property type="match status" value="1"/>
</dbReference>
<dbReference type="OrthoDB" id="9810508at2"/>
<evidence type="ECO:0000259" key="2">
    <source>
        <dbReference type="Pfam" id="PF04028"/>
    </source>
</evidence>
<gene>
    <name evidence="3" type="ordered locus">UWK_02638</name>
</gene>
<feature type="domain" description="DUF374" evidence="2">
    <location>
        <begin position="63"/>
        <end position="131"/>
    </location>
</feature>
<dbReference type="eggNOG" id="COG2121">
    <property type="taxonomic scope" value="Bacteria"/>
</dbReference>
<dbReference type="CDD" id="cd07983">
    <property type="entry name" value="LPLAT_DUF374-like"/>
    <property type="match status" value="1"/>
</dbReference>
<name>M1NHV0_DESSD</name>
<accession>M1NHV0</accession>
<dbReference type="Proteomes" id="UP000011721">
    <property type="component" value="Chromosome"/>
</dbReference>
<evidence type="ECO:0000313" key="3">
    <source>
        <dbReference type="EMBL" id="AGF79174.1"/>
    </source>
</evidence>